<feature type="compositionally biased region" description="Low complexity" evidence="1">
    <location>
        <begin position="63"/>
        <end position="79"/>
    </location>
</feature>
<feature type="non-terminal residue" evidence="2">
    <location>
        <position position="1"/>
    </location>
</feature>
<reference evidence="2" key="1">
    <citation type="submission" date="2020-02" db="EMBL/GenBank/DDBJ databases">
        <authorList>
            <person name="Meier V. D."/>
        </authorList>
    </citation>
    <scope>NUCLEOTIDE SEQUENCE</scope>
    <source>
        <strain evidence="2">AVDCRST_MAG31</strain>
    </source>
</reference>
<evidence type="ECO:0000313" key="2">
    <source>
        <dbReference type="EMBL" id="CAA9522909.1"/>
    </source>
</evidence>
<feature type="compositionally biased region" description="Basic and acidic residues" evidence="1">
    <location>
        <begin position="220"/>
        <end position="237"/>
    </location>
</feature>
<name>A0A6J4TII4_9SPHN</name>
<feature type="region of interest" description="Disordered" evidence="1">
    <location>
        <begin position="184"/>
        <end position="245"/>
    </location>
</feature>
<feature type="non-terminal residue" evidence="2">
    <location>
        <position position="446"/>
    </location>
</feature>
<dbReference type="EMBL" id="CADCWA010000130">
    <property type="protein sequence ID" value="CAA9522909.1"/>
    <property type="molecule type" value="Genomic_DNA"/>
</dbReference>
<sequence length="446" mass="45980">ETACSCRDHAVGAGRSKCRGRPQEGSGARTCARAYSGGAERPRRGLLLPSWRRADLVPQCGQPGRRGQAPRTAPPGARRGAGDRTPARGPGRGGHAARRHQQCAGRHPCGRAARQQCLGGLCAAAEEGAGRHAVRLPAAGAPGFPSGPDPADRRGGAQPVAAPRPGGNAQRHLRPAARCGLGWFPGQPGVGRRRAAAGQPGTGSGPPVGRPLHPGQRRQCPADHVRQRSAGRQHEGGGRQAGVADAHDRQHDLLHDLQPLLERAGQPHPQERGAQGAEEWRDLPEEPGFRGHVRLDGERHGGAGLLRRLGGGGVRSQADSRAPAARSDQFDGPDEVQLPQLGGHLPPRHAAEGVFRQVGADLVQRLHPAGGRQAARPLAAAGRARPAHASAGAARQAAAGRAGLRHLPHGAAGGRQADLPHRSLRLGRPAGPAGRGLDAGGAAGVV</sequence>
<feature type="region of interest" description="Disordered" evidence="1">
    <location>
        <begin position="136"/>
        <end position="172"/>
    </location>
</feature>
<feature type="region of interest" description="Disordered" evidence="1">
    <location>
        <begin position="12"/>
        <end position="99"/>
    </location>
</feature>
<gene>
    <name evidence="2" type="ORF">AVDCRST_MAG31-1713</name>
</gene>
<feature type="compositionally biased region" description="Basic and acidic residues" evidence="1">
    <location>
        <begin position="278"/>
        <end position="301"/>
    </location>
</feature>
<organism evidence="2">
    <name type="scientific">uncultured Sphingomonas sp</name>
    <dbReference type="NCBI Taxonomy" id="158754"/>
    <lineage>
        <taxon>Bacteria</taxon>
        <taxon>Pseudomonadati</taxon>
        <taxon>Pseudomonadota</taxon>
        <taxon>Alphaproteobacteria</taxon>
        <taxon>Sphingomonadales</taxon>
        <taxon>Sphingomonadaceae</taxon>
        <taxon>Sphingomonas</taxon>
        <taxon>environmental samples</taxon>
    </lineage>
</organism>
<feature type="compositionally biased region" description="Low complexity" evidence="1">
    <location>
        <begin position="137"/>
        <end position="146"/>
    </location>
</feature>
<feature type="compositionally biased region" description="Low complexity" evidence="1">
    <location>
        <begin position="369"/>
        <end position="402"/>
    </location>
</feature>
<feature type="region of interest" description="Disordered" evidence="1">
    <location>
        <begin position="264"/>
        <end position="348"/>
    </location>
</feature>
<proteinExistence type="predicted"/>
<feature type="region of interest" description="Disordered" evidence="1">
    <location>
        <begin position="369"/>
        <end position="446"/>
    </location>
</feature>
<protein>
    <submittedName>
        <fullName evidence="2">Uncharacterized protein</fullName>
    </submittedName>
</protein>
<evidence type="ECO:0000256" key="1">
    <source>
        <dbReference type="SAM" id="MobiDB-lite"/>
    </source>
</evidence>
<accession>A0A6J4TII4</accession>
<feature type="compositionally biased region" description="Gly residues" evidence="1">
    <location>
        <begin position="433"/>
        <end position="446"/>
    </location>
</feature>
<dbReference type="AlphaFoldDB" id="A0A6J4TII4"/>